<organism evidence="11 12">
    <name type="scientific">Actinobacillus ureae ATCC 25976</name>
    <dbReference type="NCBI Taxonomy" id="887324"/>
    <lineage>
        <taxon>Bacteria</taxon>
        <taxon>Pseudomonadati</taxon>
        <taxon>Pseudomonadota</taxon>
        <taxon>Gammaproteobacteria</taxon>
        <taxon>Pasteurellales</taxon>
        <taxon>Pasteurellaceae</taxon>
        <taxon>Actinobacillus</taxon>
    </lineage>
</organism>
<dbReference type="HOGENOM" id="CLU_066538_2_0_6"/>
<feature type="transmembrane region" description="Helical" evidence="9">
    <location>
        <begin position="112"/>
        <end position="136"/>
    </location>
</feature>
<comment type="caution">
    <text evidence="11">The sequence shown here is derived from an EMBL/GenBank/DDBJ whole genome shotgun (WGS) entry which is preliminary data.</text>
</comment>
<dbReference type="PANTHER" id="PTHR30071:SF1">
    <property type="entry name" value="CYTOCHROME B_B6 PROTEIN-RELATED"/>
    <property type="match status" value="1"/>
</dbReference>
<dbReference type="GO" id="GO:0015232">
    <property type="term" value="F:heme transmembrane transporter activity"/>
    <property type="evidence" value="ECO:0007669"/>
    <property type="project" value="InterPro"/>
</dbReference>
<keyword evidence="6 9" id="KW-0201">Cytochrome c-type biogenesis</keyword>
<sequence length="265" mass="30068">MKIIQASKRLNFYYFLQFGDVMWKWLHPYAKSETQYRLLGKVQPVLGWLSFMMLVAAFVWGLGFAPKDYQQGDSYRIIFIHVPAAIWSMGVYGSMAVAALVALVWQIRQASLAMIFMAPIGLVFAFISLATGAIWGKPMWGTWWVWDARLTSALVLFFLYIGVMALYSAFQDKQTGAKAAGVLAVVGVINLPIIHFSVEWWNTLHQGATITKLDKPSMAVEMLIPLLLAIFGSLIFTAWFSIWRYRIALLNDGRKRPWVKALVTE</sequence>
<keyword evidence="12" id="KW-1185">Reference proteome</keyword>
<feature type="transmembrane region" description="Helical" evidence="9">
    <location>
        <begin position="148"/>
        <end position="170"/>
    </location>
</feature>
<proteinExistence type="inferred from homology"/>
<dbReference type="InterPro" id="IPR003557">
    <property type="entry name" value="Cyt_c_biogenesis_CcmC"/>
</dbReference>
<dbReference type="EMBL" id="AEVG01000146">
    <property type="protein sequence ID" value="EFX90679.1"/>
    <property type="molecule type" value="Genomic_DNA"/>
</dbReference>
<dbReference type="GO" id="GO:0005886">
    <property type="term" value="C:plasma membrane"/>
    <property type="evidence" value="ECO:0007669"/>
    <property type="project" value="UniProtKB-SubCell"/>
</dbReference>
<keyword evidence="9" id="KW-1003">Cell membrane</keyword>
<evidence type="ECO:0000256" key="7">
    <source>
        <dbReference type="ARBA" id="ARBA00022989"/>
    </source>
</evidence>
<name>E8KKA1_9PAST</name>
<keyword evidence="5 9" id="KW-0812">Transmembrane</keyword>
<dbReference type="NCBIfam" id="TIGR01191">
    <property type="entry name" value="ccmC"/>
    <property type="match status" value="1"/>
</dbReference>
<evidence type="ECO:0000256" key="5">
    <source>
        <dbReference type="ARBA" id="ARBA00022692"/>
    </source>
</evidence>
<keyword evidence="9" id="KW-0997">Cell inner membrane</keyword>
<feature type="domain" description="Cytochrome c assembly protein" evidence="10">
    <location>
        <begin position="12"/>
        <end position="205"/>
    </location>
</feature>
<feature type="transmembrane region" description="Helical" evidence="9">
    <location>
        <begin position="222"/>
        <end position="245"/>
    </location>
</feature>
<keyword evidence="9" id="KW-0813">Transport</keyword>
<dbReference type="InterPro" id="IPR045062">
    <property type="entry name" value="Cyt_c_biogenesis_CcsA/CcmC"/>
</dbReference>
<comment type="function">
    <text evidence="1 9">Required for the export of heme to the periplasm for the biogenesis of c-type cytochromes.</text>
</comment>
<evidence type="ECO:0000256" key="9">
    <source>
        <dbReference type="RuleBase" id="RU364092"/>
    </source>
</evidence>
<gene>
    <name evidence="9 11" type="primary">ccmC</name>
    <name evidence="11" type="ORF">HMPREF0027_2268</name>
</gene>
<keyword evidence="7 9" id="KW-1133">Transmembrane helix</keyword>
<dbReference type="Proteomes" id="UP000005467">
    <property type="component" value="Unassembled WGS sequence"/>
</dbReference>
<evidence type="ECO:0000256" key="4">
    <source>
        <dbReference type="ARBA" id="ARBA00016463"/>
    </source>
</evidence>
<evidence type="ECO:0000256" key="8">
    <source>
        <dbReference type="ARBA" id="ARBA00023136"/>
    </source>
</evidence>
<evidence type="ECO:0000256" key="6">
    <source>
        <dbReference type="ARBA" id="ARBA00022748"/>
    </source>
</evidence>
<evidence type="ECO:0000256" key="2">
    <source>
        <dbReference type="ARBA" id="ARBA00004141"/>
    </source>
</evidence>
<feature type="transmembrane region" description="Helical" evidence="9">
    <location>
        <begin position="45"/>
        <end position="65"/>
    </location>
</feature>
<reference evidence="11 12" key="1">
    <citation type="submission" date="2011-01" db="EMBL/GenBank/DDBJ databases">
        <authorList>
            <person name="Muzny D."/>
            <person name="Qin X."/>
            <person name="Deng J."/>
            <person name="Jiang H."/>
            <person name="Liu Y."/>
            <person name="Qu J."/>
            <person name="Song X.-Z."/>
            <person name="Zhang L."/>
            <person name="Thornton R."/>
            <person name="Coyle M."/>
            <person name="Francisco L."/>
            <person name="Jackson L."/>
            <person name="Javaid M."/>
            <person name="Korchina V."/>
            <person name="Kovar C."/>
            <person name="Mata R."/>
            <person name="Mathew T."/>
            <person name="Ngo R."/>
            <person name="Nguyen L."/>
            <person name="Nguyen N."/>
            <person name="Okwuonu G."/>
            <person name="Ongeri F."/>
            <person name="Pham C."/>
            <person name="Simmons D."/>
            <person name="Wilczek-Boney K."/>
            <person name="Hale W."/>
            <person name="Jakkamsetti A."/>
            <person name="Pham P."/>
            <person name="Ruth R."/>
            <person name="San Lucas F."/>
            <person name="Warren J."/>
            <person name="Zhang J."/>
            <person name="Zhao Z."/>
            <person name="Zhou C."/>
            <person name="Zhu D."/>
            <person name="Lee S."/>
            <person name="Bess C."/>
            <person name="Blankenburg K."/>
            <person name="Forbes L."/>
            <person name="Fu Q."/>
            <person name="Gubbala S."/>
            <person name="Hirani K."/>
            <person name="Jayaseelan J.C."/>
            <person name="Lara F."/>
            <person name="Munidasa M."/>
            <person name="Palculict T."/>
            <person name="Patil S."/>
            <person name="Pu L.-L."/>
            <person name="Saada N."/>
            <person name="Tang L."/>
            <person name="Weissenberger G."/>
            <person name="Zhu Y."/>
            <person name="Hemphill L."/>
            <person name="Shang Y."/>
            <person name="Youmans B."/>
            <person name="Ayvaz T."/>
            <person name="Ross M."/>
            <person name="Santibanez J."/>
            <person name="Aqrawi P."/>
            <person name="Gross S."/>
            <person name="Joshi V."/>
            <person name="Fowler G."/>
            <person name="Nazareth L."/>
            <person name="Reid J."/>
            <person name="Worley K."/>
            <person name="Petrosino J."/>
            <person name="Highlander S."/>
            <person name="Gibbs R."/>
        </authorList>
    </citation>
    <scope>NUCLEOTIDE SEQUENCE [LARGE SCALE GENOMIC DNA]</scope>
    <source>
        <strain evidence="11 12">ATCC 25976</strain>
    </source>
</reference>
<dbReference type="GO" id="GO:0020037">
    <property type="term" value="F:heme binding"/>
    <property type="evidence" value="ECO:0007669"/>
    <property type="project" value="InterPro"/>
</dbReference>
<dbReference type="PRINTS" id="PR01386">
    <property type="entry name" value="CCMCBIOGNSIS"/>
</dbReference>
<accession>E8KKA1</accession>
<keyword evidence="8 9" id="KW-0472">Membrane</keyword>
<evidence type="ECO:0000259" key="10">
    <source>
        <dbReference type="Pfam" id="PF01578"/>
    </source>
</evidence>
<comment type="similarity">
    <text evidence="3 9">Belongs to the CcmC/CycZ/HelC family.</text>
</comment>
<evidence type="ECO:0000256" key="1">
    <source>
        <dbReference type="ARBA" id="ARBA00002442"/>
    </source>
</evidence>
<comment type="subcellular location">
    <subcellularLocation>
        <location evidence="9">Cell inner membrane</location>
    </subcellularLocation>
    <subcellularLocation>
        <location evidence="2">Membrane</location>
        <topology evidence="2">Multi-pass membrane protein</topology>
    </subcellularLocation>
</comment>
<feature type="transmembrane region" description="Helical" evidence="9">
    <location>
        <begin position="182"/>
        <end position="202"/>
    </location>
</feature>
<feature type="transmembrane region" description="Helical" evidence="9">
    <location>
        <begin position="77"/>
        <end position="105"/>
    </location>
</feature>
<dbReference type="InterPro" id="IPR002541">
    <property type="entry name" value="Cyt_c_assembly"/>
</dbReference>
<evidence type="ECO:0000256" key="3">
    <source>
        <dbReference type="ARBA" id="ARBA00005840"/>
    </source>
</evidence>
<dbReference type="GO" id="GO:0017004">
    <property type="term" value="P:cytochrome complex assembly"/>
    <property type="evidence" value="ECO:0007669"/>
    <property type="project" value="UniProtKB-KW"/>
</dbReference>
<dbReference type="Pfam" id="PF01578">
    <property type="entry name" value="Cytochrom_C_asm"/>
    <property type="match status" value="1"/>
</dbReference>
<protein>
    <recommendedName>
        <fullName evidence="4 9">Heme exporter protein C</fullName>
    </recommendedName>
    <alternativeName>
        <fullName evidence="9">Cytochrome c-type biogenesis protein</fullName>
    </alternativeName>
</protein>
<dbReference type="PANTHER" id="PTHR30071">
    <property type="entry name" value="HEME EXPORTER PROTEIN C"/>
    <property type="match status" value="1"/>
</dbReference>
<dbReference type="AlphaFoldDB" id="E8KKA1"/>
<evidence type="ECO:0000313" key="11">
    <source>
        <dbReference type="EMBL" id="EFX90679.1"/>
    </source>
</evidence>
<evidence type="ECO:0000313" key="12">
    <source>
        <dbReference type="Proteomes" id="UP000005467"/>
    </source>
</evidence>